<evidence type="ECO:0000256" key="3">
    <source>
        <dbReference type="ARBA" id="ARBA00022679"/>
    </source>
</evidence>
<evidence type="ECO:0000259" key="12">
    <source>
        <dbReference type="Pfam" id="PF13480"/>
    </source>
</evidence>
<keyword evidence="4" id="KW-0133">Cell shape</keyword>
<evidence type="ECO:0000313" key="13">
    <source>
        <dbReference type="EMBL" id="MFD1020666.1"/>
    </source>
</evidence>
<feature type="domain" description="BioF2-like acetyltransferase" evidence="12">
    <location>
        <begin position="161"/>
        <end position="291"/>
    </location>
</feature>
<comment type="similarity">
    <text evidence="2">Belongs to the FemABX family.</text>
</comment>
<evidence type="ECO:0000256" key="1">
    <source>
        <dbReference type="ARBA" id="ARBA00004496"/>
    </source>
</evidence>
<dbReference type="EC" id="2.3.2.16" evidence="8"/>
<keyword evidence="7" id="KW-0961">Cell wall biogenesis/degradation</keyword>
<proteinExistence type="inferred from homology"/>
<evidence type="ECO:0000256" key="7">
    <source>
        <dbReference type="ARBA" id="ARBA00023316"/>
    </source>
</evidence>
<dbReference type="Pfam" id="PF13480">
    <property type="entry name" value="Acetyltransf_6"/>
    <property type="match status" value="1"/>
</dbReference>
<evidence type="ECO:0000256" key="11">
    <source>
        <dbReference type="ARBA" id="ARBA00048654"/>
    </source>
</evidence>
<evidence type="ECO:0000256" key="6">
    <source>
        <dbReference type="ARBA" id="ARBA00023315"/>
    </source>
</evidence>
<accession>A0ABW3L4C4</accession>
<gene>
    <name evidence="13" type="ORF">ACFQ2J_15870</name>
</gene>
<dbReference type="EMBL" id="JBHTKL010000006">
    <property type="protein sequence ID" value="MFD1020666.1"/>
    <property type="molecule type" value="Genomic_DNA"/>
</dbReference>
<dbReference type="Proteomes" id="UP001596990">
    <property type="component" value="Unassembled WGS sequence"/>
</dbReference>
<evidence type="ECO:0000313" key="14">
    <source>
        <dbReference type="Proteomes" id="UP001596990"/>
    </source>
</evidence>
<evidence type="ECO:0000256" key="10">
    <source>
        <dbReference type="ARBA" id="ARBA00042933"/>
    </source>
</evidence>
<comment type="subcellular location">
    <subcellularLocation>
        <location evidence="1">Cytoplasm</location>
    </subcellularLocation>
</comment>
<evidence type="ECO:0000256" key="4">
    <source>
        <dbReference type="ARBA" id="ARBA00022960"/>
    </source>
</evidence>
<reference evidence="14" key="1">
    <citation type="journal article" date="2019" name="Int. J. Syst. Evol. Microbiol.">
        <title>The Global Catalogue of Microorganisms (GCM) 10K type strain sequencing project: providing services to taxonomists for standard genome sequencing and annotation.</title>
        <authorList>
            <consortium name="The Broad Institute Genomics Platform"/>
            <consortium name="The Broad Institute Genome Sequencing Center for Infectious Disease"/>
            <person name="Wu L."/>
            <person name="Ma J."/>
        </authorList>
    </citation>
    <scope>NUCLEOTIDE SEQUENCE [LARGE SCALE GENOMIC DNA]</scope>
    <source>
        <strain evidence="14">CCUG 56607</strain>
    </source>
</reference>
<dbReference type="InterPro" id="IPR003447">
    <property type="entry name" value="FEMABX"/>
</dbReference>
<name>A0ABW3L4C4_9BACI</name>
<sequence length="347" mass="40460">MERFIKTLDDQLWKKAVEQSDEKDIYYTPDYFRLSEKQEEGKGCAFYFENQYGAVLYPFLLRNLKSLSNEFTDWYDITTPYGYGGPLIVEEKDRGKLLESFRQSFHAFCSREQIVSEFIRFHPVYRNHEGLKNWLDLAVKGKTVGLDVSHQADIWANMTGKNRNMVRKAMKQGVTVREANPENMEDFKAFNVLYTRTMQRANAKDFYYFNDAFFRHLTEEMGDQVKMFIAEHEGTPVAASLFLVGETMIHYHLSGMDERHANLAANNLLLYEAALWAQRNHKEIFHLGGGYGGGDDTLFKFKRSFSKIDSHVLDFVLGRYIHDAAVYQRLVETCQSSPSDYFPLYRS</sequence>
<dbReference type="InterPro" id="IPR016181">
    <property type="entry name" value="Acyl_CoA_acyltransferase"/>
</dbReference>
<evidence type="ECO:0000256" key="8">
    <source>
        <dbReference type="ARBA" id="ARBA00039074"/>
    </source>
</evidence>
<evidence type="ECO:0000256" key="5">
    <source>
        <dbReference type="ARBA" id="ARBA00022984"/>
    </source>
</evidence>
<comment type="catalytic activity">
    <reaction evidence="11">
        <text>beta-D-GlcNAc-(1-&gt;4)-Mur2Ac(oyl-L-Ala-D-isoglutaminyl-L-Lys-D-Ala-D-Ala)-di-trans,octa-cis-undecaprenyl diphosphate + glycyl-tRNA(Gly) = beta-D-GlcNAc-(1-&gt;4)-Mur2Ac(oyl-L-Ala-D-isoglutaminyl-L-Lys-(N(6)-Gly)-D-Ala-D-Ala)-di-trans,octa-cis-undecaprenyl diphosphate + tRNA(Gly) + H(+)</text>
        <dbReference type="Rhea" id="RHEA:30435"/>
        <dbReference type="Rhea" id="RHEA-COMP:9664"/>
        <dbReference type="Rhea" id="RHEA-COMP:9683"/>
        <dbReference type="ChEBI" id="CHEBI:15378"/>
        <dbReference type="ChEBI" id="CHEBI:62233"/>
        <dbReference type="ChEBI" id="CHEBI:62234"/>
        <dbReference type="ChEBI" id="CHEBI:78442"/>
        <dbReference type="ChEBI" id="CHEBI:78522"/>
        <dbReference type="EC" id="2.3.2.16"/>
    </reaction>
</comment>
<comment type="caution">
    <text evidence="13">The sequence shown here is derived from an EMBL/GenBank/DDBJ whole genome shotgun (WGS) entry which is preliminary data.</text>
</comment>
<keyword evidence="14" id="KW-1185">Reference proteome</keyword>
<dbReference type="InterPro" id="IPR038740">
    <property type="entry name" value="BioF2-like_GNAT_dom"/>
</dbReference>
<dbReference type="RefSeq" id="WP_386062770.1">
    <property type="nucleotide sequence ID" value="NZ_JBHTKL010000006.1"/>
</dbReference>
<dbReference type="SUPFAM" id="SSF55729">
    <property type="entry name" value="Acyl-CoA N-acyltransferases (Nat)"/>
    <property type="match status" value="1"/>
</dbReference>
<dbReference type="Gene3D" id="3.40.630.30">
    <property type="match status" value="1"/>
</dbReference>
<keyword evidence="5" id="KW-0573">Peptidoglycan synthesis</keyword>
<dbReference type="PROSITE" id="PS51191">
    <property type="entry name" value="FEMABX"/>
    <property type="match status" value="1"/>
</dbReference>
<evidence type="ECO:0000256" key="2">
    <source>
        <dbReference type="ARBA" id="ARBA00009943"/>
    </source>
</evidence>
<dbReference type="InterPro" id="IPR050644">
    <property type="entry name" value="PG_Glycine_Bridge_Synth"/>
</dbReference>
<organism evidence="13 14">
    <name type="scientific">Thalassobacillus hwangdonensis</name>
    <dbReference type="NCBI Taxonomy" id="546108"/>
    <lineage>
        <taxon>Bacteria</taxon>
        <taxon>Bacillati</taxon>
        <taxon>Bacillota</taxon>
        <taxon>Bacilli</taxon>
        <taxon>Bacillales</taxon>
        <taxon>Bacillaceae</taxon>
        <taxon>Thalassobacillus</taxon>
    </lineage>
</organism>
<dbReference type="PANTHER" id="PTHR36174">
    <property type="entry name" value="LIPID II:GLYCINE GLYCYLTRANSFERASE"/>
    <property type="match status" value="1"/>
</dbReference>
<evidence type="ECO:0000256" key="9">
    <source>
        <dbReference type="ARBA" id="ARBA00040679"/>
    </source>
</evidence>
<dbReference type="PANTHER" id="PTHR36174:SF1">
    <property type="entry name" value="LIPID II:GLYCINE GLYCYLTRANSFERASE"/>
    <property type="match status" value="1"/>
</dbReference>
<protein>
    <recommendedName>
        <fullName evidence="9">Lipid II:glycine glycyltransferase</fullName>
        <ecNumber evidence="8">2.3.2.16</ecNumber>
    </recommendedName>
    <alternativeName>
        <fullName evidence="10">Factor essential for expression of methicillin resistance X</fullName>
    </alternativeName>
</protein>
<keyword evidence="3" id="KW-0808">Transferase</keyword>
<keyword evidence="6" id="KW-0012">Acyltransferase</keyword>